<protein>
    <submittedName>
        <fullName evidence="1">U3 small nucleolar ribonucleoprotein protein Lcp5p</fullName>
    </submittedName>
</protein>
<comment type="caution">
    <text evidence="1">The sequence shown here is derived from an EMBL/GenBank/DDBJ whole genome shotgun (WGS) entry which is preliminary data.</text>
</comment>
<gene>
    <name evidence="1" type="ORF">CLIB1444_02S06832</name>
</gene>
<accession>A0ACA9Y3H4</accession>
<evidence type="ECO:0000313" key="2">
    <source>
        <dbReference type="Proteomes" id="UP001152531"/>
    </source>
</evidence>
<reference evidence="1" key="1">
    <citation type="submission" date="2022-06" db="EMBL/GenBank/DDBJ databases">
        <authorList>
            <person name="Legras J.-L."/>
            <person name="Devillers H."/>
            <person name="Grondin C."/>
        </authorList>
    </citation>
    <scope>NUCLEOTIDE SEQUENCE</scope>
    <source>
        <strain evidence="1">CLIB 1444</strain>
    </source>
</reference>
<evidence type="ECO:0000313" key="1">
    <source>
        <dbReference type="EMBL" id="CAH6719365.1"/>
    </source>
</evidence>
<name>A0ACA9Y3H4_9ASCO</name>
<proteinExistence type="predicted"/>
<organism evidence="1 2">
    <name type="scientific">[Candida] jaroonii</name>
    <dbReference type="NCBI Taxonomy" id="467808"/>
    <lineage>
        <taxon>Eukaryota</taxon>
        <taxon>Fungi</taxon>
        <taxon>Dikarya</taxon>
        <taxon>Ascomycota</taxon>
        <taxon>Saccharomycotina</taxon>
        <taxon>Pichiomycetes</taxon>
        <taxon>Debaryomycetaceae</taxon>
        <taxon>Yamadazyma</taxon>
    </lineage>
</organism>
<dbReference type="EMBL" id="CALSDN010000002">
    <property type="protein sequence ID" value="CAH6719365.1"/>
    <property type="molecule type" value="Genomic_DNA"/>
</dbReference>
<keyword evidence="2" id="KW-1185">Reference proteome</keyword>
<keyword evidence="1" id="KW-0687">Ribonucleoprotein</keyword>
<dbReference type="Proteomes" id="UP001152531">
    <property type="component" value="Unassembled WGS sequence"/>
</dbReference>
<sequence length="320" mass="36838">MDLNSILKGMIQSLDSSNESIEKLINNKDEDTSKFIQDLLNNSENKLENVSLLDLKNNSILSYINNLTLIILSQIQRIEGDEQVDDVREKAIENSIIQRITLEKGIKPLEKKLNYQLEKMIRSYNKMETDFNNSEQKQQVNAAKNSDDEENNDDSESESESEDELSYKPDASSLMKKPMSSSNDSYKPPKISAMAPPTNNSSDGKSTKKLQSMEEYLKENSDLPMEEKSIGVNIVNHGRGGVKTSRDREKEKEIQTYEEENFTRLPTVQTKKDKYQKKRELQNTFAGEDFSIFNNNRNINESTSRKRKNGSVWDKVKRRK</sequence>